<dbReference type="InterPro" id="IPR010054">
    <property type="entry name" value="Type2_sec_GspG"/>
</dbReference>
<evidence type="ECO:0000256" key="4">
    <source>
        <dbReference type="ARBA" id="ARBA00022475"/>
    </source>
</evidence>
<evidence type="ECO:0000256" key="7">
    <source>
        <dbReference type="ARBA" id="ARBA00022692"/>
    </source>
</evidence>
<evidence type="ECO:0000256" key="1">
    <source>
        <dbReference type="ARBA" id="ARBA00004377"/>
    </source>
</evidence>
<evidence type="ECO:0000256" key="2">
    <source>
        <dbReference type="ARBA" id="ARBA00009984"/>
    </source>
</evidence>
<dbReference type="Proteomes" id="UP001595555">
    <property type="component" value="Unassembled WGS sequence"/>
</dbReference>
<dbReference type="Pfam" id="PF08334">
    <property type="entry name" value="T2SSG"/>
    <property type="match status" value="1"/>
</dbReference>
<dbReference type="NCBIfam" id="TIGR01710">
    <property type="entry name" value="typeII_sec_gspG"/>
    <property type="match status" value="1"/>
</dbReference>
<keyword evidence="13" id="KW-1185">Reference proteome</keyword>
<reference evidence="13" key="1">
    <citation type="journal article" date="2019" name="Int. J. Syst. Evol. Microbiol.">
        <title>The Global Catalogue of Microorganisms (GCM) 10K type strain sequencing project: providing services to taxonomists for standard genome sequencing and annotation.</title>
        <authorList>
            <consortium name="The Broad Institute Genomics Platform"/>
            <consortium name="The Broad Institute Genome Sequencing Center for Infectious Disease"/>
            <person name="Wu L."/>
            <person name="Ma J."/>
        </authorList>
    </citation>
    <scope>NUCLEOTIDE SEQUENCE [LARGE SCALE GENOMIC DNA]</scope>
    <source>
        <strain evidence="13">KCTC 52237</strain>
    </source>
</reference>
<dbReference type="NCBIfam" id="TIGR02532">
    <property type="entry name" value="IV_pilin_GFxxxE"/>
    <property type="match status" value="1"/>
</dbReference>
<dbReference type="InterPro" id="IPR000983">
    <property type="entry name" value="Bac_GSPG_pilin"/>
</dbReference>
<dbReference type="SUPFAM" id="SSF54523">
    <property type="entry name" value="Pili subunits"/>
    <property type="match status" value="1"/>
</dbReference>
<keyword evidence="7 10" id="KW-0812">Transmembrane</keyword>
<evidence type="ECO:0000256" key="5">
    <source>
        <dbReference type="ARBA" id="ARBA00022481"/>
    </source>
</evidence>
<protein>
    <recommendedName>
        <fullName evidence="3">Type II secretion system core protein G</fullName>
    </recommendedName>
</protein>
<evidence type="ECO:0000256" key="8">
    <source>
        <dbReference type="ARBA" id="ARBA00022989"/>
    </source>
</evidence>
<keyword evidence="8 10" id="KW-1133">Transmembrane helix</keyword>
<comment type="subcellular location">
    <subcellularLocation>
        <location evidence="1">Cell inner membrane</location>
        <topology evidence="1">Single-pass membrane protein</topology>
    </subcellularLocation>
</comment>
<evidence type="ECO:0000313" key="12">
    <source>
        <dbReference type="EMBL" id="MFC3114965.1"/>
    </source>
</evidence>
<keyword evidence="4" id="KW-1003">Cell membrane</keyword>
<evidence type="ECO:0000256" key="9">
    <source>
        <dbReference type="ARBA" id="ARBA00023136"/>
    </source>
</evidence>
<gene>
    <name evidence="12" type="primary">gspG</name>
    <name evidence="12" type="ORF">ACFODX_05285</name>
</gene>
<keyword evidence="9 10" id="KW-0472">Membrane</keyword>
<accession>A0ABV7FEA5</accession>
<dbReference type="PANTHER" id="PTHR30093">
    <property type="entry name" value="GENERAL SECRETION PATHWAY PROTEIN G"/>
    <property type="match status" value="1"/>
</dbReference>
<proteinExistence type="inferred from homology"/>
<evidence type="ECO:0000313" key="13">
    <source>
        <dbReference type="Proteomes" id="UP001595555"/>
    </source>
</evidence>
<dbReference type="Gene3D" id="3.30.700.10">
    <property type="entry name" value="Glycoprotein, Type 4 Pilin"/>
    <property type="match status" value="1"/>
</dbReference>
<feature type="domain" description="Type II secretion system protein GspG C-terminal" evidence="11">
    <location>
        <begin position="34"/>
        <end position="142"/>
    </location>
</feature>
<dbReference type="EMBL" id="JBHRTF010000002">
    <property type="protein sequence ID" value="MFC3114965.1"/>
    <property type="molecule type" value="Genomic_DNA"/>
</dbReference>
<dbReference type="PRINTS" id="PR00813">
    <property type="entry name" value="BCTERIALGSPG"/>
</dbReference>
<comment type="similarity">
    <text evidence="2">Belongs to the GSP G family.</text>
</comment>
<dbReference type="InterPro" id="IPR045584">
    <property type="entry name" value="Pilin-like"/>
</dbReference>
<dbReference type="InterPro" id="IPR012902">
    <property type="entry name" value="N_methyl_site"/>
</dbReference>
<name>A0ABV7FEA5_9GAMM</name>
<dbReference type="PROSITE" id="PS00409">
    <property type="entry name" value="PROKAR_NTER_METHYL"/>
    <property type="match status" value="1"/>
</dbReference>
<dbReference type="PANTHER" id="PTHR30093:SF45">
    <property type="entry name" value="TYPE II SECRETION SYSTEM CORE PROTEIN G"/>
    <property type="match status" value="1"/>
</dbReference>
<organism evidence="12 13">
    <name type="scientific">Cellvibrio fontiphilus</name>
    <dbReference type="NCBI Taxonomy" id="1815559"/>
    <lineage>
        <taxon>Bacteria</taxon>
        <taxon>Pseudomonadati</taxon>
        <taxon>Pseudomonadota</taxon>
        <taxon>Gammaproteobacteria</taxon>
        <taxon>Cellvibrionales</taxon>
        <taxon>Cellvibrionaceae</taxon>
        <taxon>Cellvibrio</taxon>
    </lineage>
</organism>
<dbReference type="InterPro" id="IPR013545">
    <property type="entry name" value="T2SS_protein-GspG_C"/>
</dbReference>
<sequence>MQRKNNTIERGFTLLEMIVVLVIIGLIAGLVGPNLFRQADRAKVQTAETQVKMIRGALHTLRLDIGRLPTQEEGLKLLVQRPQDEKVAQFWEGPYIDGGVPLDPWNRDYVYSSSPSEIESFSLYSLGADGQQGGDGDNSDIGYLPVR</sequence>
<dbReference type="RefSeq" id="WP_378116782.1">
    <property type="nucleotide sequence ID" value="NZ_JBHRTF010000002.1"/>
</dbReference>
<keyword evidence="5" id="KW-0488">Methylation</keyword>
<dbReference type="Pfam" id="PF07963">
    <property type="entry name" value="N_methyl"/>
    <property type="match status" value="1"/>
</dbReference>
<evidence type="ECO:0000256" key="3">
    <source>
        <dbReference type="ARBA" id="ARBA00020042"/>
    </source>
</evidence>
<evidence type="ECO:0000256" key="6">
    <source>
        <dbReference type="ARBA" id="ARBA00022519"/>
    </source>
</evidence>
<feature type="transmembrane region" description="Helical" evidence="10">
    <location>
        <begin position="12"/>
        <end position="36"/>
    </location>
</feature>
<evidence type="ECO:0000259" key="11">
    <source>
        <dbReference type="Pfam" id="PF08334"/>
    </source>
</evidence>
<comment type="caution">
    <text evidence="12">The sequence shown here is derived from an EMBL/GenBank/DDBJ whole genome shotgun (WGS) entry which is preliminary data.</text>
</comment>
<keyword evidence="6" id="KW-0997">Cell inner membrane</keyword>
<evidence type="ECO:0000256" key="10">
    <source>
        <dbReference type="SAM" id="Phobius"/>
    </source>
</evidence>